<dbReference type="OrthoDB" id="684996at2759"/>
<dbReference type="AlphaFoldDB" id="A0A811QCM5"/>
<name>A0A811QCM5_9POAL</name>
<evidence type="ECO:0008006" key="3">
    <source>
        <dbReference type="Google" id="ProtNLM"/>
    </source>
</evidence>
<accession>A0A811QCM5</accession>
<proteinExistence type="predicted"/>
<dbReference type="SUPFAM" id="SSF56219">
    <property type="entry name" value="DNase I-like"/>
    <property type="match status" value="1"/>
</dbReference>
<dbReference type="InterPro" id="IPR036691">
    <property type="entry name" value="Endo/exonu/phosph_ase_sf"/>
</dbReference>
<reference evidence="1" key="1">
    <citation type="submission" date="2020-10" db="EMBL/GenBank/DDBJ databases">
        <authorList>
            <person name="Han B."/>
            <person name="Lu T."/>
            <person name="Zhao Q."/>
            <person name="Huang X."/>
            <person name="Zhao Y."/>
        </authorList>
    </citation>
    <scope>NUCLEOTIDE SEQUENCE</scope>
</reference>
<organism evidence="1 2">
    <name type="scientific">Miscanthus lutarioriparius</name>
    <dbReference type="NCBI Taxonomy" id="422564"/>
    <lineage>
        <taxon>Eukaryota</taxon>
        <taxon>Viridiplantae</taxon>
        <taxon>Streptophyta</taxon>
        <taxon>Embryophyta</taxon>
        <taxon>Tracheophyta</taxon>
        <taxon>Spermatophyta</taxon>
        <taxon>Magnoliopsida</taxon>
        <taxon>Liliopsida</taxon>
        <taxon>Poales</taxon>
        <taxon>Poaceae</taxon>
        <taxon>PACMAD clade</taxon>
        <taxon>Panicoideae</taxon>
        <taxon>Andropogonodae</taxon>
        <taxon>Andropogoneae</taxon>
        <taxon>Saccharinae</taxon>
        <taxon>Miscanthus</taxon>
    </lineage>
</organism>
<evidence type="ECO:0000313" key="2">
    <source>
        <dbReference type="Proteomes" id="UP000604825"/>
    </source>
</evidence>
<dbReference type="PANTHER" id="PTHR33710:SF48">
    <property type="entry name" value="OS02G0307075 PROTEIN"/>
    <property type="match status" value="1"/>
</dbReference>
<dbReference type="PANTHER" id="PTHR33710">
    <property type="entry name" value="BNAC02G09200D PROTEIN"/>
    <property type="match status" value="1"/>
</dbReference>
<dbReference type="Proteomes" id="UP000604825">
    <property type="component" value="Unassembled WGS sequence"/>
</dbReference>
<dbReference type="Gene3D" id="3.60.10.10">
    <property type="entry name" value="Endonuclease/exonuclease/phosphatase"/>
    <property type="match status" value="1"/>
</dbReference>
<sequence length="298" mass="34003">MGTRNWTILCWNVRGINATEKWDAEHLGVSLFSGTVKVFSGIVTDKQSFGLTVSFTSTHTSETWKLTTVFGPCNDPTRSEFVSWFRSHAISDSENWIFLGDFNFYRSLNNQNRPGGNLADTFIFNDAIRHLGLVKLPLKGRAFTWSNMQSDPLLEQLDWFFTSTNWTIDFPNTEVLPLAKITLDHIPCKVVISTKIPRANLFCFENFWAEQDDFLDTVYDSWTSTPANSDAARTISSKFKALRTRLKDRSKHLSNLRMLISNCNQVIGFLDALEDIRGLLNPEANLRAVLKKQLQISF</sequence>
<evidence type="ECO:0000313" key="1">
    <source>
        <dbReference type="EMBL" id="CAD6253861.1"/>
    </source>
</evidence>
<dbReference type="EMBL" id="CAJGYO010000009">
    <property type="protein sequence ID" value="CAD6253861.1"/>
    <property type="molecule type" value="Genomic_DNA"/>
</dbReference>
<protein>
    <recommendedName>
        <fullName evidence="3">Endonuclease/exonuclease/phosphatase domain-containing protein</fullName>
    </recommendedName>
</protein>
<gene>
    <name evidence="1" type="ORF">NCGR_LOCUS37478</name>
</gene>
<keyword evidence="2" id="KW-1185">Reference proteome</keyword>
<comment type="caution">
    <text evidence="1">The sequence shown here is derived from an EMBL/GenBank/DDBJ whole genome shotgun (WGS) entry which is preliminary data.</text>
</comment>